<dbReference type="InterPro" id="IPR029055">
    <property type="entry name" value="Ntn_hydrolases_N"/>
</dbReference>
<dbReference type="GO" id="GO:0006751">
    <property type="term" value="P:glutathione catabolic process"/>
    <property type="evidence" value="ECO:0007669"/>
    <property type="project" value="UniProtKB-UniRule"/>
</dbReference>
<organism evidence="13 14">
    <name type="scientific">Candidatus Sulfotelmatobacter kueseliae</name>
    <dbReference type="NCBI Taxonomy" id="2042962"/>
    <lineage>
        <taxon>Bacteria</taxon>
        <taxon>Pseudomonadati</taxon>
        <taxon>Acidobacteriota</taxon>
        <taxon>Terriglobia</taxon>
        <taxon>Terriglobales</taxon>
        <taxon>Candidatus Korobacteraceae</taxon>
        <taxon>Candidatus Sulfotelmatobacter</taxon>
    </lineage>
</organism>
<dbReference type="GO" id="GO:0006750">
    <property type="term" value="P:glutathione biosynthetic process"/>
    <property type="evidence" value="ECO:0007669"/>
    <property type="project" value="UniProtKB-KW"/>
</dbReference>
<dbReference type="AlphaFoldDB" id="A0A2U3KB47"/>
<keyword evidence="6 11" id="KW-0865">Zymogen</keyword>
<sequence>MQSPHKFLILLLMAALVPSAAASTRPVHAQHGMVVSTNELASQVGVEIMQEGGNAVDAAVATGFALAVVHPAAGNIGGGGFMLVRMADGKTHFLDYREKAPGAATRDMYLDAQGNVIEGASKIGYKSIGVPGSVAGMTYAEQKWGKLTLKQVMAPAIKLARDGYPLTWEQSGDLHDQYLAIFPESRRVFQRNGDYYKPGDIFRQPDLARTLERIAENPEDFYHGSLAKELAAAIEKGGGLITLDDLARYEVKDREPVRGTYRGYEIISAPPPSPGGTALIESLNILEGYDLAKLGNRSALAIHIIIEAFRRAFFDRAEFLGDPDFARIPVAQLIDKKYAAAWRETIDPAHASSSKDLKRPAVFSELEQYAAAHPPAAAPHESRHTTHYSVVDSEGNAVAVTTTINAWFGSRVTADGLGFLLNDEMDDFSMKPGVSNSYGLLQGAANAIGPGKRPLSSMTPTIVVQDGKPVMVLGSPGGSQIITIVANVLMGVVDYGMNIQEAVNASRFHNQWMPDVVNVENGFRPTPSTRCGRWVTGSRSGFPKGIASPLIGAMPSALPLMRRVAPGWEPATSAVTARLWDTEDCRLSIVDRRLNAAA</sequence>
<proteinExistence type="inferred from homology"/>
<gene>
    <name evidence="13" type="primary">ggt</name>
    <name evidence="13" type="ORF">SBA1_170011</name>
</gene>
<comment type="similarity">
    <text evidence="3 11">Belongs to the gamma-glutamyltransferase family.</text>
</comment>
<comment type="pathway">
    <text evidence="11">Sulfur metabolism; glutathione metabolism.</text>
</comment>
<dbReference type="NCBIfam" id="TIGR00066">
    <property type="entry name" value="g_glut_trans"/>
    <property type="match status" value="1"/>
</dbReference>
<dbReference type="PROSITE" id="PS00462">
    <property type="entry name" value="G_GLU_TRANSPEPTIDASE"/>
    <property type="match status" value="1"/>
</dbReference>
<feature type="binding site" evidence="10">
    <location>
        <position position="97"/>
    </location>
    <ligand>
        <name>L-glutamate</name>
        <dbReference type="ChEBI" id="CHEBI:29985"/>
    </ligand>
</feature>
<dbReference type="InterPro" id="IPR000101">
    <property type="entry name" value="GGT_peptidase"/>
</dbReference>
<dbReference type="InterPro" id="IPR055262">
    <property type="entry name" value="GGT_CS"/>
</dbReference>
<dbReference type="PANTHER" id="PTHR43199">
    <property type="entry name" value="GLUTATHIONE HYDROLASE"/>
    <property type="match status" value="1"/>
</dbReference>
<comment type="PTM">
    <text evidence="11">Cleaved by autocatalysis into a large and a small subunit.</text>
</comment>
<evidence type="ECO:0000256" key="9">
    <source>
        <dbReference type="PIRSR" id="PIRSR600101-1"/>
    </source>
</evidence>
<dbReference type="EC" id="3.4.19.13" evidence="11"/>
<dbReference type="Pfam" id="PF01019">
    <property type="entry name" value="G_glu_transpept"/>
    <property type="match status" value="1"/>
</dbReference>
<dbReference type="Proteomes" id="UP000238701">
    <property type="component" value="Unassembled WGS sequence"/>
</dbReference>
<evidence type="ECO:0000256" key="2">
    <source>
        <dbReference type="ARBA" id="ARBA00001089"/>
    </source>
</evidence>
<evidence type="ECO:0000256" key="1">
    <source>
        <dbReference type="ARBA" id="ARBA00001049"/>
    </source>
</evidence>
<dbReference type="PRINTS" id="PR01210">
    <property type="entry name" value="GGTRANSPTASE"/>
</dbReference>
<dbReference type="EC" id="2.3.2.2" evidence="11"/>
<comment type="catalytic activity">
    <reaction evidence="2 11">
        <text>glutathione + H2O = L-cysteinylglycine + L-glutamate</text>
        <dbReference type="Rhea" id="RHEA:28807"/>
        <dbReference type="ChEBI" id="CHEBI:15377"/>
        <dbReference type="ChEBI" id="CHEBI:29985"/>
        <dbReference type="ChEBI" id="CHEBI:57925"/>
        <dbReference type="ChEBI" id="CHEBI:61694"/>
        <dbReference type="EC" id="3.4.19.13"/>
    </reaction>
</comment>
<dbReference type="GO" id="GO:0103068">
    <property type="term" value="F:leukotriene C4 gamma-glutamyl transferase activity"/>
    <property type="evidence" value="ECO:0007669"/>
    <property type="project" value="UniProtKB-EC"/>
</dbReference>
<evidence type="ECO:0000256" key="10">
    <source>
        <dbReference type="PIRSR" id="PIRSR600101-2"/>
    </source>
</evidence>
<dbReference type="UniPathway" id="UPA00204"/>
<evidence type="ECO:0000256" key="4">
    <source>
        <dbReference type="ARBA" id="ARBA00022679"/>
    </source>
</evidence>
<feature type="active site" description="Nucleophile" evidence="9">
    <location>
        <position position="385"/>
    </location>
</feature>
<evidence type="ECO:0000313" key="13">
    <source>
        <dbReference type="EMBL" id="SPF36883.1"/>
    </source>
</evidence>
<dbReference type="GO" id="GO:0036374">
    <property type="term" value="F:glutathione hydrolase activity"/>
    <property type="evidence" value="ECO:0007669"/>
    <property type="project" value="UniProtKB-UniRule"/>
</dbReference>
<feature type="chain" id="PRO_5015763635" description="Glutathione hydrolase proenzyme" evidence="12">
    <location>
        <begin position="30"/>
        <end position="598"/>
    </location>
</feature>
<keyword evidence="5 11" id="KW-0378">Hydrolase</keyword>
<feature type="signal peptide" evidence="12">
    <location>
        <begin position="1"/>
        <end position="29"/>
    </location>
</feature>
<feature type="binding site" evidence="10">
    <location>
        <begin position="456"/>
        <end position="457"/>
    </location>
    <ligand>
        <name>L-glutamate</name>
        <dbReference type="ChEBI" id="CHEBI:29985"/>
    </ligand>
</feature>
<dbReference type="InterPro" id="IPR043138">
    <property type="entry name" value="GGT_lsub"/>
</dbReference>
<comment type="catalytic activity">
    <reaction evidence="1 11">
        <text>an S-substituted glutathione + H2O = an S-substituted L-cysteinylglycine + L-glutamate</text>
        <dbReference type="Rhea" id="RHEA:59468"/>
        <dbReference type="ChEBI" id="CHEBI:15377"/>
        <dbReference type="ChEBI" id="CHEBI:29985"/>
        <dbReference type="ChEBI" id="CHEBI:90779"/>
        <dbReference type="ChEBI" id="CHEBI:143103"/>
        <dbReference type="EC" id="3.4.19.13"/>
    </reaction>
</comment>
<evidence type="ECO:0000256" key="7">
    <source>
        <dbReference type="ARBA" id="ARBA00023315"/>
    </source>
</evidence>
<protein>
    <recommendedName>
        <fullName evidence="11">Glutathione hydrolase proenzyme</fullName>
        <ecNumber evidence="11">2.3.2.2</ecNumber>
        <ecNumber evidence="11">3.4.19.13</ecNumber>
    </recommendedName>
    <component>
        <recommendedName>
            <fullName evidence="11">Glutathione hydrolase large chain</fullName>
        </recommendedName>
    </component>
    <component>
        <recommendedName>
            <fullName evidence="11">Glutathione hydrolase small chain</fullName>
        </recommendedName>
    </component>
</protein>
<evidence type="ECO:0000256" key="5">
    <source>
        <dbReference type="ARBA" id="ARBA00022801"/>
    </source>
</evidence>
<reference evidence="14" key="1">
    <citation type="submission" date="2018-02" db="EMBL/GenBank/DDBJ databases">
        <authorList>
            <person name="Hausmann B."/>
        </authorList>
    </citation>
    <scope>NUCLEOTIDE SEQUENCE [LARGE SCALE GENOMIC DNA]</scope>
    <source>
        <strain evidence="14">Peat soil MAG SbA1</strain>
    </source>
</reference>
<dbReference type="PANTHER" id="PTHR43199:SF1">
    <property type="entry name" value="GLUTATHIONE HYDROLASE PROENZYME"/>
    <property type="match status" value="1"/>
</dbReference>
<keyword evidence="7 11" id="KW-0012">Acyltransferase</keyword>
<feature type="binding site" evidence="10">
    <location>
        <begin position="403"/>
        <end position="405"/>
    </location>
    <ligand>
        <name>L-glutamate</name>
        <dbReference type="ChEBI" id="CHEBI:29985"/>
    </ligand>
</feature>
<evidence type="ECO:0000313" key="14">
    <source>
        <dbReference type="Proteomes" id="UP000238701"/>
    </source>
</evidence>
<dbReference type="EMBL" id="OMOD01000079">
    <property type="protein sequence ID" value="SPF36883.1"/>
    <property type="molecule type" value="Genomic_DNA"/>
</dbReference>
<evidence type="ECO:0000256" key="8">
    <source>
        <dbReference type="ARBA" id="ARBA00047417"/>
    </source>
</evidence>
<keyword evidence="11" id="KW-0317">Glutathione biosynthesis</keyword>
<evidence type="ECO:0000256" key="12">
    <source>
        <dbReference type="SAM" id="SignalP"/>
    </source>
</evidence>
<keyword evidence="4 11" id="KW-0808">Transferase</keyword>
<dbReference type="SUPFAM" id="SSF56235">
    <property type="entry name" value="N-terminal nucleophile aminohydrolases (Ntn hydrolases)"/>
    <property type="match status" value="1"/>
</dbReference>
<feature type="binding site" evidence="10">
    <location>
        <position position="478"/>
    </location>
    <ligand>
        <name>L-glutamate</name>
        <dbReference type="ChEBI" id="CHEBI:29985"/>
    </ligand>
</feature>
<dbReference type="Gene3D" id="1.10.246.130">
    <property type="match status" value="1"/>
</dbReference>
<dbReference type="Gene3D" id="3.60.20.40">
    <property type="match status" value="1"/>
</dbReference>
<accession>A0A2U3KB47</accession>
<name>A0A2U3KB47_9BACT</name>
<evidence type="ECO:0000256" key="11">
    <source>
        <dbReference type="RuleBase" id="RU368036"/>
    </source>
</evidence>
<dbReference type="InterPro" id="IPR043137">
    <property type="entry name" value="GGT_ssub_C"/>
</dbReference>
<dbReference type="InterPro" id="IPR051792">
    <property type="entry name" value="GGT_bact"/>
</dbReference>
<comment type="subunit">
    <text evidence="11">This enzyme consists of two polypeptide chains, which are synthesized in precursor form from a single polypeptide.</text>
</comment>
<comment type="catalytic activity">
    <reaction evidence="8 11">
        <text>an N-terminal (5-L-glutamyl)-[peptide] + an alpha-amino acid = 5-L-glutamyl amino acid + an N-terminal L-alpha-aminoacyl-[peptide]</text>
        <dbReference type="Rhea" id="RHEA:23904"/>
        <dbReference type="Rhea" id="RHEA-COMP:9780"/>
        <dbReference type="Rhea" id="RHEA-COMP:9795"/>
        <dbReference type="ChEBI" id="CHEBI:77644"/>
        <dbReference type="ChEBI" id="CHEBI:78597"/>
        <dbReference type="ChEBI" id="CHEBI:78599"/>
        <dbReference type="ChEBI" id="CHEBI:78608"/>
        <dbReference type="EC" id="2.3.2.2"/>
    </reaction>
</comment>
<evidence type="ECO:0000256" key="6">
    <source>
        <dbReference type="ARBA" id="ARBA00023145"/>
    </source>
</evidence>
<feature type="binding site" evidence="10">
    <location>
        <position position="427"/>
    </location>
    <ligand>
        <name>L-glutamate</name>
        <dbReference type="ChEBI" id="CHEBI:29985"/>
    </ligand>
</feature>
<keyword evidence="12" id="KW-0732">Signal</keyword>
<evidence type="ECO:0000256" key="3">
    <source>
        <dbReference type="ARBA" id="ARBA00009381"/>
    </source>
</evidence>